<feature type="region of interest" description="Disordered" evidence="9">
    <location>
        <begin position="282"/>
        <end position="302"/>
    </location>
</feature>
<dbReference type="InterPro" id="IPR002941">
    <property type="entry name" value="DNA_methylase_N4/N6"/>
</dbReference>
<dbReference type="InterPro" id="IPR001091">
    <property type="entry name" value="RM_Methyltransferase"/>
</dbReference>
<evidence type="ECO:0000256" key="5">
    <source>
        <dbReference type="ARBA" id="ARBA00022691"/>
    </source>
</evidence>
<comment type="catalytic activity">
    <reaction evidence="8">
        <text>a 2'-deoxycytidine in DNA + S-adenosyl-L-methionine = an N(4)-methyl-2'-deoxycytidine in DNA + S-adenosyl-L-homocysteine + H(+)</text>
        <dbReference type="Rhea" id="RHEA:16857"/>
        <dbReference type="Rhea" id="RHEA-COMP:11369"/>
        <dbReference type="Rhea" id="RHEA-COMP:13674"/>
        <dbReference type="ChEBI" id="CHEBI:15378"/>
        <dbReference type="ChEBI" id="CHEBI:57856"/>
        <dbReference type="ChEBI" id="CHEBI:59789"/>
        <dbReference type="ChEBI" id="CHEBI:85452"/>
        <dbReference type="ChEBI" id="CHEBI:137933"/>
        <dbReference type="EC" id="2.1.1.113"/>
    </reaction>
</comment>
<keyword evidence="7" id="KW-0238">DNA-binding</keyword>
<dbReference type="GO" id="GO:0008170">
    <property type="term" value="F:N-methyltransferase activity"/>
    <property type="evidence" value="ECO:0007669"/>
    <property type="project" value="InterPro"/>
</dbReference>
<feature type="domain" description="DNA methylase N-4/N-6" evidence="10">
    <location>
        <begin position="23"/>
        <end position="274"/>
    </location>
</feature>
<accession>A0AAE8XZH0</accession>
<dbReference type="PANTHER" id="PTHR13370">
    <property type="entry name" value="RNA METHYLASE-RELATED"/>
    <property type="match status" value="1"/>
</dbReference>
<keyword evidence="12" id="KW-1185">Reference proteome</keyword>
<gene>
    <name evidence="11" type="ORF">HRTV-29_gp48</name>
</gene>
<protein>
    <recommendedName>
        <fullName evidence="2">site-specific DNA-methyltransferase (cytosine-N(4)-specific)</fullName>
        <ecNumber evidence="2">2.1.1.113</ecNumber>
    </recommendedName>
</protein>
<dbReference type="Gene3D" id="3.40.50.150">
    <property type="entry name" value="Vaccinia Virus protein VP39"/>
    <property type="match status" value="1"/>
</dbReference>
<dbReference type="InterPro" id="IPR017985">
    <property type="entry name" value="MeTrfase_CN4_CS"/>
</dbReference>
<dbReference type="SUPFAM" id="SSF53335">
    <property type="entry name" value="S-adenosyl-L-methionine-dependent methyltransferases"/>
    <property type="match status" value="1"/>
</dbReference>
<dbReference type="InterPro" id="IPR029063">
    <property type="entry name" value="SAM-dependent_MTases_sf"/>
</dbReference>
<keyword evidence="4" id="KW-0808">Transferase</keyword>
<dbReference type="GO" id="GO:0003677">
    <property type="term" value="F:DNA binding"/>
    <property type="evidence" value="ECO:0007669"/>
    <property type="project" value="UniProtKB-KW"/>
</dbReference>
<evidence type="ECO:0000256" key="2">
    <source>
        <dbReference type="ARBA" id="ARBA00012185"/>
    </source>
</evidence>
<evidence type="ECO:0000256" key="6">
    <source>
        <dbReference type="ARBA" id="ARBA00022747"/>
    </source>
</evidence>
<keyword evidence="3 11" id="KW-0489">Methyltransferase</keyword>
<comment type="similarity">
    <text evidence="1">Belongs to the N(4)/N(6)-methyltransferase family. N(4) subfamily.</text>
</comment>
<evidence type="ECO:0000259" key="10">
    <source>
        <dbReference type="Pfam" id="PF01555"/>
    </source>
</evidence>
<dbReference type="PRINTS" id="PR00508">
    <property type="entry name" value="S21N4MTFRASE"/>
</dbReference>
<organism evidence="11 12">
    <name type="scientific">Halorubrum tailed virus 29</name>
    <dbReference type="NCBI Taxonomy" id="2878010"/>
    <lineage>
        <taxon>Viruses</taxon>
        <taxon>Duplodnaviria</taxon>
        <taxon>Heunggongvirae</taxon>
        <taxon>Uroviricota</taxon>
        <taxon>Caudoviricetes</taxon>
        <taxon>Kirjokansivirales</taxon>
        <taxon>Haloferuviridae</taxon>
        <taxon>Dpdavirus</taxon>
        <taxon>Dpdavirus caudatum</taxon>
        <taxon>Dpdavirus HRTV29</taxon>
    </lineage>
</organism>
<dbReference type="GO" id="GO:0009307">
    <property type="term" value="P:DNA restriction-modification system"/>
    <property type="evidence" value="ECO:0007669"/>
    <property type="project" value="UniProtKB-KW"/>
</dbReference>
<dbReference type="EC" id="2.1.1.113" evidence="2"/>
<dbReference type="PANTHER" id="PTHR13370:SF3">
    <property type="entry name" value="TRNA (GUANINE(10)-N2)-METHYLTRANSFERASE HOMOLOG"/>
    <property type="match status" value="1"/>
</dbReference>
<dbReference type="Proteomes" id="UP000827282">
    <property type="component" value="Segment"/>
</dbReference>
<sequence>MKTNTIHTGNAFDVLPELPDESVNCVMTSPPYWNLRDYGEEDQLGLEETPEEFVKNLADVFDEVERVLRPDGSLWLNLGDTYKDKDLQQIPARVALELQNRGWILRNRVTWAKPNPMPQSVKDRLNDTTEAIFHFVKNKDYYYDLDAIREEYSEVSKNQINSNYSRNENEKWSNSPGNHEEGGIHTPGKKLSDNYHKEGKNPGDVFEVAISGLSDVHFAVYPPELCEKPIKATCPKDGIVLDPFAGAGTTLLKAKELGRDYVGIELNPEYADMARARIGLTPNDPSRIRDDDGQAGFEAYTD</sequence>
<evidence type="ECO:0000256" key="7">
    <source>
        <dbReference type="ARBA" id="ARBA00023125"/>
    </source>
</evidence>
<name>A0AAE8XZH0_9CAUD</name>
<keyword evidence="6" id="KW-0680">Restriction system</keyword>
<reference evidence="11" key="1">
    <citation type="submission" date="2021-05" db="EMBL/GenBank/DDBJ databases">
        <title>Diversity, taxonomy and evolution of archaeal viruses of the class Caudoviricetes.</title>
        <authorList>
            <person name="Liu Y."/>
            <person name="Demina T.A."/>
            <person name="Roux S."/>
            <person name="Aiewsakun P."/>
            <person name="Kazlauskas D."/>
            <person name="Simmonds P."/>
            <person name="Prangishvili D."/>
            <person name="Oksanen H.M."/>
            <person name="Krupovic M."/>
        </authorList>
    </citation>
    <scope>NUCLEOTIDE SEQUENCE</scope>
    <source>
        <strain evidence="11">HRTV-29/29</strain>
    </source>
</reference>
<keyword evidence="5" id="KW-0949">S-adenosyl-L-methionine</keyword>
<evidence type="ECO:0000313" key="12">
    <source>
        <dbReference type="Proteomes" id="UP000827282"/>
    </source>
</evidence>
<dbReference type="PROSITE" id="PS00093">
    <property type="entry name" value="N4_MTASE"/>
    <property type="match status" value="1"/>
</dbReference>
<feature type="compositionally biased region" description="Polar residues" evidence="9">
    <location>
        <begin position="160"/>
        <end position="177"/>
    </location>
</feature>
<dbReference type="GO" id="GO:0032259">
    <property type="term" value="P:methylation"/>
    <property type="evidence" value="ECO:0007669"/>
    <property type="project" value="UniProtKB-KW"/>
</dbReference>
<evidence type="ECO:0000256" key="4">
    <source>
        <dbReference type="ARBA" id="ARBA00022679"/>
    </source>
</evidence>
<dbReference type="EMBL" id="MZ334526">
    <property type="protein sequence ID" value="UBF23326.1"/>
    <property type="molecule type" value="Genomic_DNA"/>
</dbReference>
<evidence type="ECO:0000256" key="9">
    <source>
        <dbReference type="SAM" id="MobiDB-lite"/>
    </source>
</evidence>
<evidence type="ECO:0000313" key="11">
    <source>
        <dbReference type="EMBL" id="UBF23326.1"/>
    </source>
</evidence>
<proteinExistence type="inferred from homology"/>
<dbReference type="GO" id="GO:0015667">
    <property type="term" value="F:site-specific DNA-methyltransferase (cytosine-N4-specific) activity"/>
    <property type="evidence" value="ECO:0007669"/>
    <property type="project" value="UniProtKB-EC"/>
</dbReference>
<evidence type="ECO:0000256" key="3">
    <source>
        <dbReference type="ARBA" id="ARBA00022603"/>
    </source>
</evidence>
<feature type="region of interest" description="Disordered" evidence="9">
    <location>
        <begin position="160"/>
        <end position="189"/>
    </location>
</feature>
<evidence type="ECO:0000256" key="8">
    <source>
        <dbReference type="ARBA" id="ARBA00049120"/>
    </source>
</evidence>
<dbReference type="Pfam" id="PF01555">
    <property type="entry name" value="N6_N4_Mtase"/>
    <property type="match status" value="1"/>
</dbReference>
<evidence type="ECO:0000256" key="1">
    <source>
        <dbReference type="ARBA" id="ARBA00010203"/>
    </source>
</evidence>